<feature type="compositionally biased region" description="Basic and acidic residues" evidence="2">
    <location>
        <begin position="79"/>
        <end position="95"/>
    </location>
</feature>
<dbReference type="EMBL" id="CP141891">
    <property type="protein sequence ID" value="WRT70544.1"/>
    <property type="molecule type" value="Genomic_DNA"/>
</dbReference>
<dbReference type="RefSeq" id="XP_062795283.1">
    <property type="nucleotide sequence ID" value="XM_062939232.1"/>
</dbReference>
<reference evidence="3 4" key="1">
    <citation type="submission" date="2024-01" db="EMBL/GenBank/DDBJ databases">
        <title>Comparative genomics of Cryptococcus and Kwoniella reveals pathogenesis evolution and contrasting modes of karyotype evolution via chromosome fusion or intercentromeric recombination.</title>
        <authorList>
            <person name="Coelho M.A."/>
            <person name="David-Palma M."/>
            <person name="Shea T."/>
            <person name="Bowers K."/>
            <person name="McGinley-Smith S."/>
            <person name="Mohammad A.W."/>
            <person name="Gnirke A."/>
            <person name="Yurkov A.M."/>
            <person name="Nowrousian M."/>
            <person name="Sun S."/>
            <person name="Cuomo C.A."/>
            <person name="Heitman J."/>
        </authorList>
    </citation>
    <scope>NUCLEOTIDE SEQUENCE [LARGE SCALE GENOMIC DNA]</scope>
    <source>
        <strain evidence="3">CBS 11374</strain>
    </source>
</reference>
<feature type="compositionally biased region" description="Low complexity" evidence="2">
    <location>
        <begin position="629"/>
        <end position="644"/>
    </location>
</feature>
<feature type="region of interest" description="Disordered" evidence="2">
    <location>
        <begin position="919"/>
        <end position="946"/>
    </location>
</feature>
<evidence type="ECO:0000256" key="2">
    <source>
        <dbReference type="SAM" id="MobiDB-lite"/>
    </source>
</evidence>
<evidence type="ECO:0000313" key="3">
    <source>
        <dbReference type="EMBL" id="WRT70544.1"/>
    </source>
</evidence>
<keyword evidence="1" id="KW-0175">Coiled coil</keyword>
<feature type="coiled-coil region" evidence="1">
    <location>
        <begin position="536"/>
        <end position="563"/>
    </location>
</feature>
<feature type="region of interest" description="Disordered" evidence="2">
    <location>
        <begin position="79"/>
        <end position="112"/>
    </location>
</feature>
<evidence type="ECO:0000256" key="1">
    <source>
        <dbReference type="SAM" id="Coils"/>
    </source>
</evidence>
<accession>A0ABZ1DAT2</accession>
<feature type="coiled-coil region" evidence="1">
    <location>
        <begin position="784"/>
        <end position="811"/>
    </location>
</feature>
<keyword evidence="4" id="KW-1185">Reference proteome</keyword>
<gene>
    <name evidence="3" type="ORF">IL334_007542</name>
</gene>
<feature type="region of interest" description="Disordered" evidence="2">
    <location>
        <begin position="604"/>
        <end position="644"/>
    </location>
</feature>
<dbReference type="Proteomes" id="UP001329825">
    <property type="component" value="Chromosome 11"/>
</dbReference>
<protein>
    <recommendedName>
        <fullName evidence="5">Up-regulated during septation protein 1 domain-containing protein</fullName>
    </recommendedName>
</protein>
<evidence type="ECO:0008006" key="5">
    <source>
        <dbReference type="Google" id="ProtNLM"/>
    </source>
</evidence>
<feature type="compositionally biased region" description="Polar residues" evidence="2">
    <location>
        <begin position="619"/>
        <end position="628"/>
    </location>
</feature>
<evidence type="ECO:0000313" key="4">
    <source>
        <dbReference type="Proteomes" id="UP001329825"/>
    </source>
</evidence>
<feature type="region of interest" description="Disordered" evidence="2">
    <location>
        <begin position="1"/>
        <end position="34"/>
    </location>
</feature>
<sequence length="946" mass="106213">MSFSLPSSPKIKSKFSRSSGSVPSPAPALLSTPLPASHPLIAELTSLRQQLSQYQKAAHQASIQLQGIRLELALSREKEDKAHREKEGLKREVEVLRSNPLPPAPAPSSNSLTELSLAHRRLSSKLDLTESELSSIHLELAKSQQEIQRLNKEREGDRAIINELRRIEDDREEELEWERGERKRIEEQKKLCDLALAEYSTLVQSLNPTAIPPPTPSKSVSSIFHTPALQRLSLDGQPSNAHTEHDISSLTSTVVTTPLPLTSDNVSPLSPGEVISNLLIGQKGVQQLFQDFTSFLVSKDKHIHSIESKLEELEHSFLVSQDQLKVETSLRVEAELERDRALRDDESASKVVERYMTFTQKTHQTLHMHLKNLRTRSQATMTSLREESTNLKKEITMENEKSLKMKSALDEINEGLARESAGRRRETALRLKMLSNEEKKERKIENWLNKVRITREGVEGAVVEADILESLLDEGVEAVSSEGSEGDLSKDKTRSWRGFNIMTKKSRGNSKLSENVSERNFEEESLARILLAEELVTTLVADLQSESERRMELERQRVEWLAKEAVEGVKVHQEDQEADAHVVFDLEDHDHEYRQDRNGKDRLIPLMNTEDEGTKPTDPVSTSYESIQSPSSELPLTPTSPELESSPLGWQLQELFSPLTARYTPLQKTLHDLTHSLTVLRSTLPTLGSPIPISPKSSKKSHYINLSRISPFPSSDPTLLAILDGLHEVIEDARVDVEIALADHERVYRGFEALLNVGKGKKENTMDEVREYVDAKNDENDDGWNRLRLRVERIENDLAEIKRVIHEMEGMEVTHWDQTHLESEDRKSKKIIWEGINLQTVSIPSHTRSSILNLSPVNSPLNSPSIDGLPSSASIHGNGNGFDPIRKTSNMFSSVGNVGRSFSSSVIGAPRRVSGLATGLYRPGNKKHEGDQGLVNHAVDEDDDVE</sequence>
<dbReference type="GeneID" id="87959672"/>
<proteinExistence type="predicted"/>
<feature type="compositionally biased region" description="Low complexity" evidence="2">
    <location>
        <begin position="16"/>
        <end position="34"/>
    </location>
</feature>
<name>A0ABZ1DAT2_9TREE</name>
<organism evidence="3 4">
    <name type="scientific">Kwoniella shivajii</name>
    <dbReference type="NCBI Taxonomy" id="564305"/>
    <lineage>
        <taxon>Eukaryota</taxon>
        <taxon>Fungi</taxon>
        <taxon>Dikarya</taxon>
        <taxon>Basidiomycota</taxon>
        <taxon>Agaricomycotina</taxon>
        <taxon>Tremellomycetes</taxon>
        <taxon>Tremellales</taxon>
        <taxon>Cryptococcaceae</taxon>
        <taxon>Kwoniella</taxon>
    </lineage>
</organism>
<feature type="coiled-coil region" evidence="1">
    <location>
        <begin position="133"/>
        <end position="167"/>
    </location>
</feature>